<keyword evidence="3" id="KW-0378">Hydrolase</keyword>
<evidence type="ECO:0000256" key="2">
    <source>
        <dbReference type="ARBA" id="ARBA00012652"/>
    </source>
</evidence>
<dbReference type="PATRIC" id="fig|742725.3.peg.1407"/>
<dbReference type="InterPro" id="IPR008928">
    <property type="entry name" value="6-hairpin_glycosidase_sf"/>
</dbReference>
<dbReference type="RefSeq" id="WP_009134136.1">
    <property type="nucleotide sequence ID" value="NZ_CP102250.1"/>
</dbReference>
<dbReference type="Pfam" id="PF08531">
    <property type="entry name" value="Bac_rhamnosid_N"/>
    <property type="match status" value="1"/>
</dbReference>
<feature type="domain" description="Bacterial alpha-L-rhamnosidase N-terminal" evidence="5">
    <location>
        <begin position="183"/>
        <end position="350"/>
    </location>
</feature>
<feature type="domain" description="Alpha-L-rhamnosidase concanavalin-like" evidence="4">
    <location>
        <begin position="361"/>
        <end position="459"/>
    </location>
</feature>
<dbReference type="Gene3D" id="2.60.420.10">
    <property type="entry name" value="Maltose phosphorylase, domain 3"/>
    <property type="match status" value="1"/>
</dbReference>
<dbReference type="STRING" id="742725.HMPREF9450_01330"/>
<dbReference type="InterPro" id="IPR013783">
    <property type="entry name" value="Ig-like_fold"/>
</dbReference>
<dbReference type="SUPFAM" id="SSF48208">
    <property type="entry name" value="Six-hairpin glycosidases"/>
    <property type="match status" value="1"/>
</dbReference>
<dbReference type="HOGENOM" id="CLU_002926_3_0_10"/>
<evidence type="ECO:0000256" key="1">
    <source>
        <dbReference type="ARBA" id="ARBA00001445"/>
    </source>
</evidence>
<evidence type="ECO:0000313" key="8">
    <source>
        <dbReference type="EMBL" id="EHB91281.1"/>
    </source>
</evidence>
<feature type="domain" description="Alpha-L-rhamnosidase six-hairpin glycosidase" evidence="6">
    <location>
        <begin position="464"/>
        <end position="828"/>
    </location>
</feature>
<reference evidence="8 9" key="1">
    <citation type="submission" date="2011-08" db="EMBL/GenBank/DDBJ databases">
        <title>The Genome Sequence of Alistipes indistinctus YIT 12060.</title>
        <authorList>
            <consortium name="The Broad Institute Genome Sequencing Platform"/>
            <person name="Earl A."/>
            <person name="Ward D."/>
            <person name="Feldgarden M."/>
            <person name="Gevers D."/>
            <person name="Morotomi M."/>
            <person name="Young S.K."/>
            <person name="Zeng Q."/>
            <person name="Gargeya S."/>
            <person name="Fitzgerald M."/>
            <person name="Haas B."/>
            <person name="Abouelleil A."/>
            <person name="Alvarado L."/>
            <person name="Arachchi H.M."/>
            <person name="Berlin A."/>
            <person name="Brown A."/>
            <person name="Chapman S.B."/>
            <person name="Chen Z."/>
            <person name="Dunbar C."/>
            <person name="Freedman E."/>
            <person name="Gearin G."/>
            <person name="Gellesch M."/>
            <person name="Goldberg J."/>
            <person name="Griggs A."/>
            <person name="Gujja S."/>
            <person name="Heiman D."/>
            <person name="Howarth C."/>
            <person name="Larson L."/>
            <person name="Lui A."/>
            <person name="MacDonald P.J.P."/>
            <person name="Montmayeur A."/>
            <person name="Murphy C."/>
            <person name="Neiman D."/>
            <person name="Pearson M."/>
            <person name="Priest M."/>
            <person name="Roberts A."/>
            <person name="Saif S."/>
            <person name="Shea T."/>
            <person name="Shenoy N."/>
            <person name="Sisk P."/>
            <person name="Stolte C."/>
            <person name="Sykes S."/>
            <person name="Wortman J."/>
            <person name="Nusbaum C."/>
            <person name="Birren B."/>
        </authorList>
    </citation>
    <scope>NUCLEOTIDE SEQUENCE [LARGE SCALE GENOMIC DNA]</scope>
    <source>
        <strain evidence="8 9">YIT 12060</strain>
    </source>
</reference>
<dbReference type="eggNOG" id="COG3387">
    <property type="taxonomic scope" value="Bacteria"/>
</dbReference>
<dbReference type="InterPro" id="IPR035398">
    <property type="entry name" value="Bac_rhamnosid_C"/>
</dbReference>
<dbReference type="Gene3D" id="2.60.40.10">
    <property type="entry name" value="Immunoglobulins"/>
    <property type="match status" value="1"/>
</dbReference>
<name>G5H9L5_9BACT</name>
<evidence type="ECO:0000259" key="6">
    <source>
        <dbReference type="Pfam" id="PF17389"/>
    </source>
</evidence>
<dbReference type="Pfam" id="PF17390">
    <property type="entry name" value="Bac_rhamnosid_C"/>
    <property type="match status" value="1"/>
</dbReference>
<dbReference type="Pfam" id="PF17389">
    <property type="entry name" value="Bac_rhamnosid6H"/>
    <property type="match status" value="1"/>
</dbReference>
<dbReference type="EMBL" id="ADLD01000013">
    <property type="protein sequence ID" value="EHB91281.1"/>
    <property type="molecule type" value="Genomic_DNA"/>
</dbReference>
<dbReference type="EC" id="3.2.1.40" evidence="2"/>
<dbReference type="OrthoDB" id="9766741at2"/>
<dbReference type="InterPro" id="IPR035396">
    <property type="entry name" value="Bac_rhamnosid6H"/>
</dbReference>
<dbReference type="PIRSF" id="PIRSF010631">
    <property type="entry name" value="A-rhamnsds"/>
    <property type="match status" value="1"/>
</dbReference>
<dbReference type="PANTHER" id="PTHR33307">
    <property type="entry name" value="ALPHA-RHAMNOSIDASE (EUROFUNG)"/>
    <property type="match status" value="1"/>
</dbReference>
<dbReference type="AlphaFoldDB" id="G5H9L5"/>
<evidence type="ECO:0000259" key="7">
    <source>
        <dbReference type="Pfam" id="PF17390"/>
    </source>
</evidence>
<dbReference type="PROSITE" id="PS51257">
    <property type="entry name" value="PROKAR_LIPOPROTEIN"/>
    <property type="match status" value="1"/>
</dbReference>
<dbReference type="GO" id="GO:0030596">
    <property type="term" value="F:alpha-L-rhamnosidase activity"/>
    <property type="evidence" value="ECO:0007669"/>
    <property type="project" value="UniProtKB-EC"/>
</dbReference>
<dbReference type="Gene3D" id="1.50.10.10">
    <property type="match status" value="1"/>
</dbReference>
<proteinExistence type="predicted"/>
<dbReference type="InterPro" id="IPR016007">
    <property type="entry name" value="Alpha_rhamnosid"/>
</dbReference>
<evidence type="ECO:0000256" key="3">
    <source>
        <dbReference type="ARBA" id="ARBA00022801"/>
    </source>
</evidence>
<dbReference type="PANTHER" id="PTHR33307:SF6">
    <property type="entry name" value="ALPHA-RHAMNOSIDASE (EUROFUNG)-RELATED"/>
    <property type="match status" value="1"/>
</dbReference>
<evidence type="ECO:0000259" key="5">
    <source>
        <dbReference type="Pfam" id="PF08531"/>
    </source>
</evidence>
<dbReference type="Pfam" id="PF05592">
    <property type="entry name" value="Bac_rhamnosid"/>
    <property type="match status" value="1"/>
</dbReference>
<comment type="caution">
    <text evidence="8">The sequence shown here is derived from an EMBL/GenBank/DDBJ whole genome shotgun (WGS) entry which is preliminary data.</text>
</comment>
<dbReference type="Gene3D" id="2.60.120.260">
    <property type="entry name" value="Galactose-binding domain-like"/>
    <property type="match status" value="2"/>
</dbReference>
<dbReference type="GO" id="GO:0005975">
    <property type="term" value="P:carbohydrate metabolic process"/>
    <property type="evidence" value="ECO:0007669"/>
    <property type="project" value="InterPro"/>
</dbReference>
<dbReference type="InterPro" id="IPR008902">
    <property type="entry name" value="Rhamnosid_concanavalin"/>
</dbReference>
<comment type="catalytic activity">
    <reaction evidence="1">
        <text>Hydrolysis of terminal non-reducing alpha-L-rhamnose residues in alpha-L-rhamnosides.</text>
        <dbReference type="EC" id="3.2.1.40"/>
    </reaction>
</comment>
<gene>
    <name evidence="8" type="ORF">HMPREF9450_01330</name>
</gene>
<dbReference type="Pfam" id="PF25788">
    <property type="entry name" value="Ig_Rha78A_N"/>
    <property type="match status" value="1"/>
</dbReference>
<dbReference type="InterPro" id="IPR012341">
    <property type="entry name" value="6hp_glycosidase-like_sf"/>
</dbReference>
<dbReference type="Proteomes" id="UP000006008">
    <property type="component" value="Unassembled WGS sequence"/>
</dbReference>
<evidence type="ECO:0000313" key="9">
    <source>
        <dbReference type="Proteomes" id="UP000006008"/>
    </source>
</evidence>
<evidence type="ECO:0000259" key="4">
    <source>
        <dbReference type="Pfam" id="PF05592"/>
    </source>
</evidence>
<protein>
    <recommendedName>
        <fullName evidence="2">alpha-L-rhamnosidase</fullName>
        <ecNumber evidence="2">3.2.1.40</ecNumber>
    </recommendedName>
</protein>
<dbReference type="GeneID" id="92815641"/>
<organism evidence="8 9">
    <name type="scientific">Alistipes indistinctus YIT 12060</name>
    <dbReference type="NCBI Taxonomy" id="742725"/>
    <lineage>
        <taxon>Bacteria</taxon>
        <taxon>Pseudomonadati</taxon>
        <taxon>Bacteroidota</taxon>
        <taxon>Bacteroidia</taxon>
        <taxon>Bacteroidales</taxon>
        <taxon>Rikenellaceae</taxon>
        <taxon>Alistipes</taxon>
    </lineage>
</organism>
<keyword evidence="9" id="KW-1185">Reference proteome</keyword>
<dbReference type="InterPro" id="IPR013737">
    <property type="entry name" value="Bac_rhamnosid_N"/>
</dbReference>
<feature type="domain" description="Alpha-L-rhamnosidase C-terminal" evidence="7">
    <location>
        <begin position="831"/>
        <end position="901"/>
    </location>
</feature>
<accession>G5H9L5</accession>
<sequence>MKKVLFVAVCAAWLGFACSTSKVKVDELRVELRENPVGVGTAHPRFMWQIESEKSNVNQVAYQIQVAASAQELEKGKNLLWDSGFVNSDTSLFIAYGGSPLQSATEYFWRVRVKTNKGRTAWSETENFATALLDSAAWKAEWIGIAGATNPGEELGDSTSKKGILTRLAARYLRKEFPVKEGVKRAVLYICPGGSAKSYLNGEQITEDVFESMPTHAPATMYYNSYDVTKLLGLGNNTIGVILGNGRFFPMRNPGIRGFGVPRLLAQLEIEYKDGTKELVVTDTTWQATARGPIVANNEFDGEEYNAFNELPGWNKTGYETNYKWMAAQKLPAPGGKLVAQPNENIRIMEEIKPVAIMERPNGNYILDMGQNMVGWLHVKLKGQIKKPITFRFAETLQPDGSLFTANLRSAKATDTYIPAWDAEFEWEPNFTYHGFRYVEISGLSYKPALHVFTGKVIYDKMETTGEFETSNPVINQIYKNAYWGIRGNYRGMPTDCPQRDERLGWLGDRTTGALGESFIFDNALLYKKWLQDIYDSRDAQGRISDVSPRTWTVYGDDVTWPAAYFYVADMLYRQFGDKSGIETHYQAMRKWMHYMQQNCMEDNVIITDRYGDWCMPPESPELIHSKDPSRKTRPEILGTTVYYSLLQMMSQFAQLTGNEADVAEYQALAAKMKESYNKKFFNYETAQYGNNGMKSSGKGLAPVLTPQFGDNTVTGNILSLRLGLVPEGYEGKVFQNIVDKTVGEFDGHVSVGVLGIQHLMRGLTEHGAQDLAYKIATNETYPSWGYMAKKGATTIWELWNGDTGAPNMNSGNHVMLLGDLVIWFYEDLAGIRNDPQSAGFKKIQMEPVFIDGLDYVKASYKSVSGEIKSHWKREDGNIEWKVTIPANTSATVKLAGISGVDFKKDAGASEIKTADGATTMNLCSGEYEMILKK</sequence>